<sequence length="81" mass="9582">MGDSEGRKTDSSFLHHQVELCYSKAGTDLLDIRKEGKCQNTCLRPLWDRPRLWAMIQIPPPCMDFSRLKEETRQEWEDIML</sequence>
<dbReference type="EMBL" id="JAZDWU010000003">
    <property type="protein sequence ID" value="KAL0007460.1"/>
    <property type="molecule type" value="Genomic_DNA"/>
</dbReference>
<dbReference type="AlphaFoldDB" id="A0AAW2DDY3"/>
<accession>A0AAW2DDY3</accession>
<organism evidence="1 2">
    <name type="scientific">Lithocarpus litseifolius</name>
    <dbReference type="NCBI Taxonomy" id="425828"/>
    <lineage>
        <taxon>Eukaryota</taxon>
        <taxon>Viridiplantae</taxon>
        <taxon>Streptophyta</taxon>
        <taxon>Embryophyta</taxon>
        <taxon>Tracheophyta</taxon>
        <taxon>Spermatophyta</taxon>
        <taxon>Magnoliopsida</taxon>
        <taxon>eudicotyledons</taxon>
        <taxon>Gunneridae</taxon>
        <taxon>Pentapetalae</taxon>
        <taxon>rosids</taxon>
        <taxon>fabids</taxon>
        <taxon>Fagales</taxon>
        <taxon>Fagaceae</taxon>
        <taxon>Lithocarpus</taxon>
    </lineage>
</organism>
<gene>
    <name evidence="1" type="ORF">SO802_008962</name>
</gene>
<name>A0AAW2DDY3_9ROSI</name>
<keyword evidence="2" id="KW-1185">Reference proteome</keyword>
<evidence type="ECO:0000313" key="1">
    <source>
        <dbReference type="EMBL" id="KAL0007460.1"/>
    </source>
</evidence>
<proteinExistence type="predicted"/>
<comment type="caution">
    <text evidence="1">The sequence shown here is derived from an EMBL/GenBank/DDBJ whole genome shotgun (WGS) entry which is preliminary data.</text>
</comment>
<dbReference type="Proteomes" id="UP001459277">
    <property type="component" value="Unassembled WGS sequence"/>
</dbReference>
<reference evidence="1 2" key="1">
    <citation type="submission" date="2024-01" db="EMBL/GenBank/DDBJ databases">
        <title>A telomere-to-telomere, gap-free genome of sweet tea (Lithocarpus litseifolius).</title>
        <authorList>
            <person name="Zhou J."/>
        </authorList>
    </citation>
    <scope>NUCLEOTIDE SEQUENCE [LARGE SCALE GENOMIC DNA]</scope>
    <source>
        <strain evidence="1">Zhou-2022a</strain>
        <tissue evidence="1">Leaf</tissue>
    </source>
</reference>
<protein>
    <submittedName>
        <fullName evidence="1">Uncharacterized protein</fullName>
    </submittedName>
</protein>
<evidence type="ECO:0000313" key="2">
    <source>
        <dbReference type="Proteomes" id="UP001459277"/>
    </source>
</evidence>